<dbReference type="InterPro" id="IPR044666">
    <property type="entry name" value="Cyclophilin_A-like"/>
</dbReference>
<organism evidence="9 10">
    <name type="scientific">Schistosoma bovis</name>
    <name type="common">Blood fluke</name>
    <dbReference type="NCBI Taxonomy" id="6184"/>
    <lineage>
        <taxon>Eukaryota</taxon>
        <taxon>Metazoa</taxon>
        <taxon>Spiralia</taxon>
        <taxon>Lophotrochozoa</taxon>
        <taxon>Platyhelminthes</taxon>
        <taxon>Trematoda</taxon>
        <taxon>Digenea</taxon>
        <taxon>Strigeidida</taxon>
        <taxon>Schistosomatoidea</taxon>
        <taxon>Schistosomatidae</taxon>
        <taxon>Schistosoma</taxon>
    </lineage>
</organism>
<evidence type="ECO:0000313" key="10">
    <source>
        <dbReference type="Proteomes" id="UP000290809"/>
    </source>
</evidence>
<comment type="caution">
    <text evidence="9">The sequence shown here is derived from an EMBL/GenBank/DDBJ whole genome shotgun (WGS) entry which is preliminary data.</text>
</comment>
<keyword evidence="6 9" id="KW-0413">Isomerase</keyword>
<dbReference type="GO" id="GO:0005634">
    <property type="term" value="C:nucleus"/>
    <property type="evidence" value="ECO:0007669"/>
    <property type="project" value="UniProtKB-ARBA"/>
</dbReference>
<name>A0A430QQF1_SCHBO</name>
<feature type="region of interest" description="Disordered" evidence="7">
    <location>
        <begin position="1"/>
        <end position="55"/>
    </location>
</feature>
<keyword evidence="5" id="KW-0697">Rotamase</keyword>
<keyword evidence="3" id="KW-0853">WD repeat</keyword>
<evidence type="ECO:0000313" key="9">
    <source>
        <dbReference type="EMBL" id="RTG89928.1"/>
    </source>
</evidence>
<gene>
    <name evidence="9" type="ORF">DC041_0011703</name>
</gene>
<dbReference type="STRING" id="6184.A0A430QQF1"/>
<dbReference type="EC" id="5.2.1.8" evidence="2"/>
<evidence type="ECO:0000256" key="4">
    <source>
        <dbReference type="ARBA" id="ARBA00022737"/>
    </source>
</evidence>
<feature type="domain" description="PPIase cyclophilin-type" evidence="8">
    <location>
        <begin position="397"/>
        <end position="552"/>
    </location>
</feature>
<dbReference type="Gene3D" id="2.40.100.10">
    <property type="entry name" value="Cyclophilin-like"/>
    <property type="match status" value="1"/>
</dbReference>
<dbReference type="SMART" id="SM00320">
    <property type="entry name" value="WD40"/>
    <property type="match status" value="1"/>
</dbReference>
<protein>
    <recommendedName>
        <fullName evidence="2">peptidylprolyl isomerase</fullName>
        <ecNumber evidence="2">5.2.1.8</ecNumber>
    </recommendedName>
</protein>
<dbReference type="GO" id="GO:0003755">
    <property type="term" value="F:peptidyl-prolyl cis-trans isomerase activity"/>
    <property type="evidence" value="ECO:0007669"/>
    <property type="project" value="UniProtKB-KW"/>
</dbReference>
<dbReference type="FunFam" id="2.40.100.10:FF:000003">
    <property type="entry name" value="Peptidylprolyl isomerase domain and WD repeat-containing 1"/>
    <property type="match status" value="1"/>
</dbReference>
<dbReference type="AlphaFoldDB" id="A0A430QQF1"/>
<evidence type="ECO:0000256" key="2">
    <source>
        <dbReference type="ARBA" id="ARBA00013194"/>
    </source>
</evidence>
<dbReference type="Gene3D" id="2.130.10.10">
    <property type="entry name" value="YVTN repeat-like/Quinoprotein amine dehydrogenase"/>
    <property type="match status" value="1"/>
</dbReference>
<keyword evidence="4" id="KW-0677">Repeat</keyword>
<evidence type="ECO:0000256" key="5">
    <source>
        <dbReference type="ARBA" id="ARBA00023110"/>
    </source>
</evidence>
<evidence type="ECO:0000256" key="3">
    <source>
        <dbReference type="ARBA" id="ARBA00022574"/>
    </source>
</evidence>
<dbReference type="PANTHER" id="PTHR45625">
    <property type="entry name" value="PEPTIDYL-PROLYL CIS-TRANS ISOMERASE-RELATED"/>
    <property type="match status" value="1"/>
</dbReference>
<reference evidence="9 10" key="1">
    <citation type="journal article" date="2019" name="PLoS Pathog.">
        <title>Genome sequence of the bovine parasite Schistosoma bovis Tanzania.</title>
        <authorList>
            <person name="Oey H."/>
            <person name="Zakrzewski M."/>
            <person name="Gobert G."/>
            <person name="Gravermann K."/>
            <person name="Stoye J."/>
            <person name="Jones M."/>
            <person name="Mcmanus D."/>
            <person name="Krause L."/>
        </authorList>
    </citation>
    <scope>NUCLEOTIDE SEQUENCE [LARGE SCALE GENOMIC DNA]</scope>
    <source>
        <strain evidence="9 10">TAN1997</strain>
    </source>
</reference>
<dbReference type="SUPFAM" id="SSF50978">
    <property type="entry name" value="WD40 repeat-like"/>
    <property type="match status" value="1"/>
</dbReference>
<proteinExistence type="predicted"/>
<dbReference type="InterPro" id="IPR036322">
    <property type="entry name" value="WD40_repeat_dom_sf"/>
</dbReference>
<dbReference type="Pfam" id="PF00160">
    <property type="entry name" value="Pro_isomerase"/>
    <property type="match status" value="1"/>
</dbReference>
<dbReference type="Proteomes" id="UP000290809">
    <property type="component" value="Unassembled WGS sequence"/>
</dbReference>
<evidence type="ECO:0000256" key="7">
    <source>
        <dbReference type="SAM" id="MobiDB-lite"/>
    </source>
</evidence>
<evidence type="ECO:0000256" key="1">
    <source>
        <dbReference type="ARBA" id="ARBA00000971"/>
    </source>
</evidence>
<dbReference type="SUPFAM" id="SSF50891">
    <property type="entry name" value="Cyclophilin-like"/>
    <property type="match status" value="1"/>
</dbReference>
<dbReference type="InterPro" id="IPR029000">
    <property type="entry name" value="Cyclophilin-like_dom_sf"/>
</dbReference>
<comment type="catalytic activity">
    <reaction evidence="1">
        <text>[protein]-peptidylproline (omega=180) = [protein]-peptidylproline (omega=0)</text>
        <dbReference type="Rhea" id="RHEA:16237"/>
        <dbReference type="Rhea" id="RHEA-COMP:10747"/>
        <dbReference type="Rhea" id="RHEA-COMP:10748"/>
        <dbReference type="ChEBI" id="CHEBI:83833"/>
        <dbReference type="ChEBI" id="CHEBI:83834"/>
        <dbReference type="EC" id="5.2.1.8"/>
    </reaction>
</comment>
<dbReference type="PANTHER" id="PTHR45625:SF4">
    <property type="entry name" value="PEPTIDYLPROLYL ISOMERASE DOMAIN AND WD REPEAT-CONTAINING PROTEIN 1"/>
    <property type="match status" value="1"/>
</dbReference>
<dbReference type="CDD" id="cd01927">
    <property type="entry name" value="cyclophilin_WD40"/>
    <property type="match status" value="1"/>
</dbReference>
<dbReference type="EMBL" id="QMKO01001473">
    <property type="protein sequence ID" value="RTG89928.1"/>
    <property type="molecule type" value="Genomic_DNA"/>
</dbReference>
<accession>A0A430QQF1</accession>
<evidence type="ECO:0000256" key="6">
    <source>
        <dbReference type="ARBA" id="ARBA00023235"/>
    </source>
</evidence>
<evidence type="ECO:0000259" key="8">
    <source>
        <dbReference type="PROSITE" id="PS50072"/>
    </source>
</evidence>
<keyword evidence="10" id="KW-1185">Reference proteome</keyword>
<dbReference type="PRINTS" id="PR00153">
    <property type="entry name" value="CSAPPISMRASE"/>
</dbReference>
<dbReference type="InterPro" id="IPR001680">
    <property type="entry name" value="WD40_rpt"/>
</dbReference>
<dbReference type="PROSITE" id="PS50072">
    <property type="entry name" value="CSA_PPIASE_2"/>
    <property type="match status" value="1"/>
</dbReference>
<sequence length="559" mass="61666">MSDNDETIGPLPTGNAGEVDYNDQNEPRDDTVGPLPSEMMQSQEDVSEDGDSVPVPKKKRKVLKDEAIYLRNIPVAQYYEISYMHRNVITHVAYSKSDQDSSKIRIFDARSKGELLHTIEKLHEAPIVCLAFNPVYACALSADSDGMLECWSGPKNNYSFPQTLKWEYKSDTDFYCLLAEKTFAFSVVFSPSGEILAVLGADRKTKQLLPSMEFGRRLAQEKELDRSEFKHSCNLVFDSSSNFLAYATLLGIKIINIISNRVVRNLGGPENLRFIQLAFMPPRSTSIFYGSTNIGSGTSSCVPSLEMLAMANDSLTPSNNSATPCNSAVMCTPVIVCTAFKKNRIYLFTNREPHDVKSDGDTVTSGSTAERDVFNEKPTKEEVLAATRDSATAASRLAGSAILHTTLGDIHIRLCPRECPRTVENFVGHSRAGYYNGHIFHRVIKGFMIQTGCPLGTGTGGESLWGGEFEDEFHPSLRHDRPYTVSMANAGPNTNGSQFFITVAPTPWLDNKHTVFGRVIKGMEVVQKISNIKTNPKNDKPLEDVNIISVTVKDLGAGI</sequence>
<dbReference type="InterPro" id="IPR002130">
    <property type="entry name" value="Cyclophilin-type_PPIase_dom"/>
</dbReference>
<dbReference type="InterPro" id="IPR015943">
    <property type="entry name" value="WD40/YVTN_repeat-like_dom_sf"/>
</dbReference>